<accession>A0ABT2X4D9</accession>
<dbReference type="EMBL" id="JAOVQO010000011">
    <property type="protein sequence ID" value="MCU9848804.1"/>
    <property type="molecule type" value="Genomic_DNA"/>
</dbReference>
<evidence type="ECO:0000256" key="1">
    <source>
        <dbReference type="ARBA" id="ARBA00004370"/>
    </source>
</evidence>
<feature type="transmembrane region" description="Helical" evidence="5">
    <location>
        <begin position="56"/>
        <end position="75"/>
    </location>
</feature>
<feature type="transmembrane region" description="Helical" evidence="5">
    <location>
        <begin position="81"/>
        <end position="99"/>
    </location>
</feature>
<reference evidence="6 7" key="1">
    <citation type="submission" date="2022-10" db="EMBL/GenBank/DDBJ databases">
        <title>Defluviimonas sp. nov., isolated from ocean surface sediments.</title>
        <authorList>
            <person name="He W."/>
            <person name="Wang L."/>
            <person name="Zhang D.-F."/>
        </authorList>
    </citation>
    <scope>NUCLEOTIDE SEQUENCE [LARGE SCALE GENOMIC DNA]</scope>
    <source>
        <strain evidence="6 7">WL0024</strain>
    </source>
</reference>
<evidence type="ECO:0000256" key="4">
    <source>
        <dbReference type="ARBA" id="ARBA00023136"/>
    </source>
</evidence>
<dbReference type="SUPFAM" id="SSF161084">
    <property type="entry name" value="MAPEG domain-like"/>
    <property type="match status" value="1"/>
</dbReference>
<comment type="subcellular location">
    <subcellularLocation>
        <location evidence="1">Membrane</location>
    </subcellularLocation>
</comment>
<feature type="transmembrane region" description="Helical" evidence="5">
    <location>
        <begin position="12"/>
        <end position="36"/>
    </location>
</feature>
<dbReference type="InterPro" id="IPR023352">
    <property type="entry name" value="MAPEG-like_dom_sf"/>
</dbReference>
<evidence type="ECO:0000256" key="3">
    <source>
        <dbReference type="ARBA" id="ARBA00022989"/>
    </source>
</evidence>
<proteinExistence type="predicted"/>
<dbReference type="Gene3D" id="1.20.120.550">
    <property type="entry name" value="Membrane associated eicosanoid/glutathione metabolism-like domain"/>
    <property type="match status" value="1"/>
</dbReference>
<dbReference type="PANTHER" id="PTHR35371">
    <property type="entry name" value="INNER MEMBRANE PROTEIN"/>
    <property type="match status" value="1"/>
</dbReference>
<name>A0ABT2X4D9_9RHOB</name>
<evidence type="ECO:0000313" key="7">
    <source>
        <dbReference type="Proteomes" id="UP001209535"/>
    </source>
</evidence>
<evidence type="ECO:0000313" key="6">
    <source>
        <dbReference type="EMBL" id="MCU9848804.1"/>
    </source>
</evidence>
<keyword evidence="7" id="KW-1185">Reference proteome</keyword>
<dbReference type="PANTHER" id="PTHR35371:SF1">
    <property type="entry name" value="BLR7753 PROTEIN"/>
    <property type="match status" value="1"/>
</dbReference>
<evidence type="ECO:0000256" key="2">
    <source>
        <dbReference type="ARBA" id="ARBA00022692"/>
    </source>
</evidence>
<sequence length="131" mass="13911">MSSELNILALYGLYTCVILILKVTGATGQLGMGYLLSSRDEHRTLTGITARLDRALTNSVTAMALFAPAILILALKDGFSPATLTAAQAFLIARVLYVPAYGLGITGIRTLLWLVGFAATVLLYLMALMAS</sequence>
<dbReference type="Proteomes" id="UP001209535">
    <property type="component" value="Unassembled WGS sequence"/>
</dbReference>
<comment type="caution">
    <text evidence="6">The sequence shown here is derived from an EMBL/GenBank/DDBJ whole genome shotgun (WGS) entry which is preliminary data.</text>
</comment>
<dbReference type="Pfam" id="PF01124">
    <property type="entry name" value="MAPEG"/>
    <property type="match status" value="1"/>
</dbReference>
<dbReference type="InterPro" id="IPR001129">
    <property type="entry name" value="Membr-assoc_MAPEG"/>
</dbReference>
<keyword evidence="3 5" id="KW-1133">Transmembrane helix</keyword>
<dbReference type="RefSeq" id="WP_263336598.1">
    <property type="nucleotide sequence ID" value="NZ_JAOVQO010000011.1"/>
</dbReference>
<keyword evidence="4 5" id="KW-0472">Membrane</keyword>
<protein>
    <submittedName>
        <fullName evidence="6">MAPEG family protein</fullName>
    </submittedName>
</protein>
<keyword evidence="2 5" id="KW-0812">Transmembrane</keyword>
<evidence type="ECO:0000256" key="5">
    <source>
        <dbReference type="SAM" id="Phobius"/>
    </source>
</evidence>
<gene>
    <name evidence="6" type="ORF">OEZ60_12400</name>
</gene>
<organism evidence="6 7">
    <name type="scientific">Albidovulum salinarum</name>
    <dbReference type="NCBI Taxonomy" id="2984153"/>
    <lineage>
        <taxon>Bacteria</taxon>
        <taxon>Pseudomonadati</taxon>
        <taxon>Pseudomonadota</taxon>
        <taxon>Alphaproteobacteria</taxon>
        <taxon>Rhodobacterales</taxon>
        <taxon>Paracoccaceae</taxon>
        <taxon>Albidovulum</taxon>
    </lineage>
</organism>
<feature type="transmembrane region" description="Helical" evidence="5">
    <location>
        <begin position="111"/>
        <end position="130"/>
    </location>
</feature>